<keyword evidence="4 7" id="KW-0812">Transmembrane</keyword>
<dbReference type="AlphaFoldDB" id="A0A841TFC9"/>
<evidence type="ECO:0000256" key="6">
    <source>
        <dbReference type="ARBA" id="ARBA00023136"/>
    </source>
</evidence>
<evidence type="ECO:0000313" key="9">
    <source>
        <dbReference type="EMBL" id="MBB6677930.1"/>
    </source>
</evidence>
<dbReference type="InterPro" id="IPR000515">
    <property type="entry name" value="MetI-like"/>
</dbReference>
<dbReference type="SUPFAM" id="SSF161098">
    <property type="entry name" value="MetI-like"/>
    <property type="match status" value="1"/>
</dbReference>
<feature type="transmembrane region" description="Helical" evidence="7">
    <location>
        <begin position="216"/>
        <end position="233"/>
    </location>
</feature>
<gene>
    <name evidence="9" type="ORF">H4Q31_11405</name>
</gene>
<dbReference type="PANTHER" id="PTHR43744">
    <property type="entry name" value="ABC TRANSPORTER PERMEASE PROTEIN MG189-RELATED-RELATED"/>
    <property type="match status" value="1"/>
</dbReference>
<evidence type="ECO:0000256" key="5">
    <source>
        <dbReference type="ARBA" id="ARBA00022989"/>
    </source>
</evidence>
<feature type="transmembrane region" description="Helical" evidence="7">
    <location>
        <begin position="154"/>
        <end position="176"/>
    </location>
</feature>
<comment type="caution">
    <text evidence="9">The sequence shown here is derived from an EMBL/GenBank/DDBJ whole genome shotgun (WGS) entry which is preliminary data.</text>
</comment>
<evidence type="ECO:0000256" key="2">
    <source>
        <dbReference type="ARBA" id="ARBA00022448"/>
    </source>
</evidence>
<dbReference type="Proteomes" id="UP000574133">
    <property type="component" value="Unassembled WGS sequence"/>
</dbReference>
<organism evidence="9 10">
    <name type="scientific">Cohnella lubricantis</name>
    <dbReference type="NCBI Taxonomy" id="2163172"/>
    <lineage>
        <taxon>Bacteria</taxon>
        <taxon>Bacillati</taxon>
        <taxon>Bacillota</taxon>
        <taxon>Bacilli</taxon>
        <taxon>Bacillales</taxon>
        <taxon>Paenibacillaceae</taxon>
        <taxon>Cohnella</taxon>
    </lineage>
</organism>
<keyword evidence="5 7" id="KW-1133">Transmembrane helix</keyword>
<accession>A0A841TFC9</accession>
<keyword evidence="3" id="KW-1003">Cell membrane</keyword>
<dbReference type="GO" id="GO:0005886">
    <property type="term" value="C:plasma membrane"/>
    <property type="evidence" value="ECO:0007669"/>
    <property type="project" value="UniProtKB-SubCell"/>
</dbReference>
<keyword evidence="10" id="KW-1185">Reference proteome</keyword>
<dbReference type="Gene3D" id="1.10.3720.10">
    <property type="entry name" value="MetI-like"/>
    <property type="match status" value="1"/>
</dbReference>
<evidence type="ECO:0000256" key="3">
    <source>
        <dbReference type="ARBA" id="ARBA00022475"/>
    </source>
</evidence>
<feature type="transmembrane region" description="Helical" evidence="7">
    <location>
        <begin position="80"/>
        <end position="101"/>
    </location>
</feature>
<dbReference type="InterPro" id="IPR035906">
    <property type="entry name" value="MetI-like_sf"/>
</dbReference>
<protein>
    <submittedName>
        <fullName evidence="9">Carbohydrate ABC transporter permease</fullName>
    </submittedName>
</protein>
<feature type="domain" description="ABC transmembrane type-1" evidence="8">
    <location>
        <begin position="42"/>
        <end position="233"/>
    </location>
</feature>
<dbReference type="PANTHER" id="PTHR43744:SF8">
    <property type="entry name" value="SN-GLYCEROL-3-PHOSPHATE TRANSPORT SYSTEM PERMEASE PROTEIN UGPE"/>
    <property type="match status" value="1"/>
</dbReference>
<dbReference type="EMBL" id="JACJVN010000040">
    <property type="protein sequence ID" value="MBB6677930.1"/>
    <property type="molecule type" value="Genomic_DNA"/>
</dbReference>
<dbReference type="GO" id="GO:0055085">
    <property type="term" value="P:transmembrane transport"/>
    <property type="evidence" value="ECO:0007669"/>
    <property type="project" value="InterPro"/>
</dbReference>
<evidence type="ECO:0000256" key="7">
    <source>
        <dbReference type="RuleBase" id="RU363032"/>
    </source>
</evidence>
<dbReference type="CDD" id="cd06261">
    <property type="entry name" value="TM_PBP2"/>
    <property type="match status" value="1"/>
</dbReference>
<dbReference type="Pfam" id="PF00528">
    <property type="entry name" value="BPD_transp_1"/>
    <property type="match status" value="1"/>
</dbReference>
<keyword evidence="6 7" id="KW-0472">Membrane</keyword>
<comment type="subcellular location">
    <subcellularLocation>
        <location evidence="1 7">Cell membrane</location>
        <topology evidence="1 7">Multi-pass membrane protein</topology>
    </subcellularLocation>
</comment>
<feature type="transmembrane region" description="Helical" evidence="7">
    <location>
        <begin position="113"/>
        <end position="133"/>
    </location>
</feature>
<evidence type="ECO:0000259" key="8">
    <source>
        <dbReference type="PROSITE" id="PS50928"/>
    </source>
</evidence>
<sequence>MGLNSLKNNEEIFSTNVYGLPTHFRIENYVNAVTQFNILSFFKNSAIVAVVTVIFTILMAVMFAYATARMRWRLSNIARIYGILGMFIPVQMIIIPLVIIVRDFHIQHSLLAIIIPYIAFNLSFTSMVFYAYLRSIPFEMEESAAIDGANIFTTFFRIILPLVSPAMATTAIFIFLNSWNELFTALVVISDNALKTLPLGLIYFQGQFATDWGASSAALTISSVPPIIMYLIFNRQVESALTVGSAVKG</sequence>
<proteinExistence type="inferred from homology"/>
<name>A0A841TFC9_9BACL</name>
<evidence type="ECO:0000313" key="10">
    <source>
        <dbReference type="Proteomes" id="UP000574133"/>
    </source>
</evidence>
<evidence type="ECO:0000256" key="4">
    <source>
        <dbReference type="ARBA" id="ARBA00022692"/>
    </source>
</evidence>
<reference evidence="9 10" key="1">
    <citation type="submission" date="2020-08" db="EMBL/GenBank/DDBJ databases">
        <title>Cohnella phylogeny.</title>
        <authorList>
            <person name="Dunlap C."/>
        </authorList>
    </citation>
    <scope>NUCLEOTIDE SEQUENCE [LARGE SCALE GENOMIC DNA]</scope>
    <source>
        <strain evidence="9 10">DSM 103658</strain>
    </source>
</reference>
<dbReference type="PROSITE" id="PS50928">
    <property type="entry name" value="ABC_TM1"/>
    <property type="match status" value="1"/>
</dbReference>
<feature type="transmembrane region" description="Helical" evidence="7">
    <location>
        <begin position="46"/>
        <end position="68"/>
    </location>
</feature>
<comment type="similarity">
    <text evidence="7">Belongs to the binding-protein-dependent transport system permease family.</text>
</comment>
<keyword evidence="2 7" id="KW-0813">Transport</keyword>
<evidence type="ECO:0000256" key="1">
    <source>
        <dbReference type="ARBA" id="ARBA00004651"/>
    </source>
</evidence>